<keyword evidence="3" id="KW-1185">Reference proteome</keyword>
<dbReference type="EMBL" id="CP022743">
    <property type="protein sequence ID" value="ASU34082.1"/>
    <property type="molecule type" value="Genomic_DNA"/>
</dbReference>
<feature type="signal peptide" evidence="1">
    <location>
        <begin position="1"/>
        <end position="26"/>
    </location>
</feature>
<proteinExistence type="predicted"/>
<accession>A0A223NW35</accession>
<dbReference type="Proteomes" id="UP000215002">
    <property type="component" value="Chromosome"/>
</dbReference>
<gene>
    <name evidence="2" type="ORF">MuYL_2192</name>
</gene>
<evidence type="ECO:0000313" key="3">
    <source>
        <dbReference type="Proteomes" id="UP000215002"/>
    </source>
</evidence>
<evidence type="ECO:0000313" key="2">
    <source>
        <dbReference type="EMBL" id="ASU34082.1"/>
    </source>
</evidence>
<feature type="chain" id="PRO_5012217427" description="LTXXQ motif family protein" evidence="1">
    <location>
        <begin position="27"/>
        <end position="132"/>
    </location>
</feature>
<dbReference type="RefSeq" id="WP_094570474.1">
    <property type="nucleotide sequence ID" value="NZ_CP022743.1"/>
</dbReference>
<keyword evidence="1" id="KW-0732">Signal</keyword>
<organism evidence="2 3">
    <name type="scientific">Mucilaginibacter xinganensis</name>
    <dbReference type="NCBI Taxonomy" id="1234841"/>
    <lineage>
        <taxon>Bacteria</taxon>
        <taxon>Pseudomonadati</taxon>
        <taxon>Bacteroidota</taxon>
        <taxon>Sphingobacteriia</taxon>
        <taxon>Sphingobacteriales</taxon>
        <taxon>Sphingobacteriaceae</taxon>
        <taxon>Mucilaginibacter</taxon>
    </lineage>
</organism>
<dbReference type="AlphaFoldDB" id="A0A223NW35"/>
<dbReference type="OrthoDB" id="5569165at2"/>
<sequence>MKTNSKLLVILFIAAISLSTVSRTNAQPGTKNMKDSTPEERAQFQTNMMKSKLKLDSGQVSKIREINLKYAKKIQPIITGSDGRFSKMKQAMALQKQKDSELQNVFSKDQYQQYQAFEQEMKNKLTEKLKQN</sequence>
<name>A0A223NW35_9SPHI</name>
<dbReference type="KEGG" id="muc:MuYL_2192"/>
<evidence type="ECO:0000256" key="1">
    <source>
        <dbReference type="SAM" id="SignalP"/>
    </source>
</evidence>
<evidence type="ECO:0008006" key="4">
    <source>
        <dbReference type="Google" id="ProtNLM"/>
    </source>
</evidence>
<protein>
    <recommendedName>
        <fullName evidence="4">LTXXQ motif family protein</fullName>
    </recommendedName>
</protein>
<reference evidence="2 3" key="1">
    <citation type="submission" date="2017-08" db="EMBL/GenBank/DDBJ databases">
        <title>Complete genome sequence of Mucilaginibacter sp. strain BJC16-A31.</title>
        <authorList>
            <consortium name="Henan University of Science and Technology"/>
            <person name="You X."/>
        </authorList>
    </citation>
    <scope>NUCLEOTIDE SEQUENCE [LARGE SCALE GENOMIC DNA]</scope>
    <source>
        <strain evidence="2 3">BJC16-A31</strain>
    </source>
</reference>